<proteinExistence type="predicted"/>
<feature type="non-terminal residue" evidence="2">
    <location>
        <position position="1"/>
    </location>
</feature>
<feature type="compositionally biased region" description="Polar residues" evidence="1">
    <location>
        <begin position="53"/>
        <end position="62"/>
    </location>
</feature>
<evidence type="ECO:0000256" key="1">
    <source>
        <dbReference type="SAM" id="MobiDB-lite"/>
    </source>
</evidence>
<accession>A0A061R701</accession>
<dbReference type="EMBL" id="GBEZ01020183">
    <property type="protein sequence ID" value="JAC66460.1"/>
    <property type="molecule type" value="Transcribed_RNA"/>
</dbReference>
<feature type="non-terminal residue" evidence="2">
    <location>
        <position position="89"/>
    </location>
</feature>
<protein>
    <submittedName>
        <fullName evidence="2">Uncharacterized protein</fullName>
    </submittedName>
</protein>
<evidence type="ECO:0000313" key="2">
    <source>
        <dbReference type="EMBL" id="JAC66460.1"/>
    </source>
</evidence>
<organism evidence="2">
    <name type="scientific">Tetraselmis sp. GSL018</name>
    <dbReference type="NCBI Taxonomy" id="582737"/>
    <lineage>
        <taxon>Eukaryota</taxon>
        <taxon>Viridiplantae</taxon>
        <taxon>Chlorophyta</taxon>
        <taxon>core chlorophytes</taxon>
        <taxon>Chlorodendrophyceae</taxon>
        <taxon>Chlorodendrales</taxon>
        <taxon>Chlorodendraceae</taxon>
        <taxon>Tetraselmis</taxon>
    </lineage>
</organism>
<dbReference type="AlphaFoldDB" id="A0A061R701"/>
<sequence length="89" mass="9471">PFPLFLSFPLSLSLFPPPFLFSSLLNSAMPILGGEREGGGRREQAALPRPNEKSPSARSCSGSPPSVPFSLSLAPPFPLFLSFPLSLSL</sequence>
<name>A0A061R701_9CHLO</name>
<feature type="region of interest" description="Disordered" evidence="1">
    <location>
        <begin position="32"/>
        <end position="67"/>
    </location>
</feature>
<feature type="compositionally biased region" description="Basic and acidic residues" evidence="1">
    <location>
        <begin position="34"/>
        <end position="44"/>
    </location>
</feature>
<reference evidence="2" key="1">
    <citation type="submission" date="2014-05" db="EMBL/GenBank/DDBJ databases">
        <title>The transcriptome of the halophilic microalga Tetraselmis sp. GSL018 isolated from the Great Salt Lake, Utah.</title>
        <authorList>
            <person name="Jinkerson R.E."/>
            <person name="D'Adamo S."/>
            <person name="Posewitz M.C."/>
        </authorList>
    </citation>
    <scope>NUCLEOTIDE SEQUENCE</scope>
    <source>
        <strain evidence="2">GSL018</strain>
    </source>
</reference>
<gene>
    <name evidence="2" type="ORF">TSPGSL018_13593</name>
</gene>